<reference evidence="2" key="1">
    <citation type="journal article" date="2019" name="Int. J. Syst. Evol. Microbiol.">
        <title>The Global Catalogue of Microorganisms (GCM) 10K type strain sequencing project: providing services to taxonomists for standard genome sequencing and annotation.</title>
        <authorList>
            <consortium name="The Broad Institute Genomics Platform"/>
            <consortium name="The Broad Institute Genome Sequencing Center for Infectious Disease"/>
            <person name="Wu L."/>
            <person name="Ma J."/>
        </authorList>
    </citation>
    <scope>NUCLEOTIDE SEQUENCE [LARGE SCALE GENOMIC DNA]</scope>
    <source>
        <strain evidence="2">CGMCC 4.1530</strain>
    </source>
</reference>
<accession>A0ABW1VPC5</accession>
<dbReference type="RefSeq" id="WP_212710444.1">
    <property type="nucleotide sequence ID" value="NZ_BAAAFW010000008.1"/>
</dbReference>
<dbReference type="Pfam" id="PF04463">
    <property type="entry name" value="2-thiour_desulf"/>
    <property type="match status" value="1"/>
</dbReference>
<name>A0ABW1VPC5_9GAMM</name>
<dbReference type="Proteomes" id="UP001596215">
    <property type="component" value="Unassembled WGS sequence"/>
</dbReference>
<evidence type="ECO:0000313" key="2">
    <source>
        <dbReference type="Proteomes" id="UP001596215"/>
    </source>
</evidence>
<gene>
    <name evidence="1" type="ORF">ACFP73_12495</name>
</gene>
<evidence type="ECO:0000313" key="1">
    <source>
        <dbReference type="EMBL" id="MFC6362902.1"/>
    </source>
</evidence>
<dbReference type="PANTHER" id="PTHR30087">
    <property type="entry name" value="INNER MEMBRANE PROTEIN"/>
    <property type="match status" value="1"/>
</dbReference>
<sequence length="174" mass="18689">MKSKILISACLMGFNVRYNGRDKPFVSDALQQLRQQNRLVIFCPEVAAGLQTPRLPAEIRGGNGDQVLTGAASIVESDGTDASTVYRLAARLALTTALQHGCRFALLTDGSPTCGSQHIYNGAFSGQQVNGQGVAAALLRQHGIEVFSHRHPEQLLARIAITETNPRVLPHFAG</sequence>
<proteinExistence type="predicted"/>
<keyword evidence="2" id="KW-1185">Reference proteome</keyword>
<dbReference type="EMBL" id="JBHSUC010000017">
    <property type="protein sequence ID" value="MFC6362902.1"/>
    <property type="molecule type" value="Genomic_DNA"/>
</dbReference>
<organism evidence="1 2">
    <name type="scientific">Tatumella punctata</name>
    <dbReference type="NCBI Taxonomy" id="399969"/>
    <lineage>
        <taxon>Bacteria</taxon>
        <taxon>Pseudomonadati</taxon>
        <taxon>Pseudomonadota</taxon>
        <taxon>Gammaproteobacteria</taxon>
        <taxon>Enterobacterales</taxon>
        <taxon>Erwiniaceae</taxon>
        <taxon>Tatumella</taxon>
    </lineage>
</organism>
<dbReference type="PANTHER" id="PTHR30087:SF1">
    <property type="entry name" value="HYPOTHETICAL CYTOSOLIC PROTEIN"/>
    <property type="match status" value="1"/>
</dbReference>
<dbReference type="InterPro" id="IPR007553">
    <property type="entry name" value="2-thiour_desulf"/>
</dbReference>
<comment type="caution">
    <text evidence="1">The sequence shown here is derived from an EMBL/GenBank/DDBJ whole genome shotgun (WGS) entry which is preliminary data.</text>
</comment>
<protein>
    <submittedName>
        <fullName evidence="1">DUF523 domain-containing protein</fullName>
    </submittedName>
</protein>